<keyword evidence="1" id="KW-1133">Transmembrane helix</keyword>
<proteinExistence type="predicted"/>
<dbReference type="Proteomes" id="UP000298781">
    <property type="component" value="Chromosome"/>
</dbReference>
<dbReference type="EMBL" id="CP039690">
    <property type="protein sequence ID" value="QCI63724.1"/>
    <property type="molecule type" value="Genomic_DNA"/>
</dbReference>
<protein>
    <submittedName>
        <fullName evidence="2">OpgC domain-containing protein</fullName>
    </submittedName>
</protein>
<feature type="transmembrane region" description="Helical" evidence="1">
    <location>
        <begin position="103"/>
        <end position="122"/>
    </location>
</feature>
<organism evidence="2 3">
    <name type="scientific">Phreatobacter stygius</name>
    <dbReference type="NCBI Taxonomy" id="1940610"/>
    <lineage>
        <taxon>Bacteria</taxon>
        <taxon>Pseudomonadati</taxon>
        <taxon>Pseudomonadota</taxon>
        <taxon>Alphaproteobacteria</taxon>
        <taxon>Hyphomicrobiales</taxon>
        <taxon>Phreatobacteraceae</taxon>
        <taxon>Phreatobacter</taxon>
    </lineage>
</organism>
<dbReference type="PANTHER" id="PTHR38592">
    <property type="entry name" value="BLL4819 PROTEIN"/>
    <property type="match status" value="1"/>
</dbReference>
<feature type="transmembrane region" description="Helical" evidence="1">
    <location>
        <begin position="63"/>
        <end position="83"/>
    </location>
</feature>
<dbReference type="InterPro" id="IPR014550">
    <property type="entry name" value="UCP028704_OpgC"/>
</dbReference>
<accession>A0A4D7AQY4</accession>
<dbReference type="AlphaFoldDB" id="A0A4D7AQY4"/>
<dbReference type="Pfam" id="PF10129">
    <property type="entry name" value="OpgC_C"/>
    <property type="match status" value="1"/>
</dbReference>
<feature type="transmembrane region" description="Helical" evidence="1">
    <location>
        <begin position="218"/>
        <end position="238"/>
    </location>
</feature>
<keyword evidence="1" id="KW-0472">Membrane</keyword>
<dbReference type="PANTHER" id="PTHR38592:SF3">
    <property type="entry name" value="BLL4819 PROTEIN"/>
    <property type="match status" value="1"/>
</dbReference>
<dbReference type="RefSeq" id="WP_136959181.1">
    <property type="nucleotide sequence ID" value="NZ_CP039690.1"/>
</dbReference>
<name>A0A4D7AQY4_9HYPH</name>
<gene>
    <name evidence="2" type="ORF">E8M01_05390</name>
</gene>
<evidence type="ECO:0000313" key="2">
    <source>
        <dbReference type="EMBL" id="QCI63724.1"/>
    </source>
</evidence>
<feature type="transmembrane region" description="Helical" evidence="1">
    <location>
        <begin position="30"/>
        <end position="51"/>
    </location>
</feature>
<reference evidence="2 3" key="1">
    <citation type="submission" date="2019-04" db="EMBL/GenBank/DDBJ databases">
        <title>Phreatobacter aquaticus sp. nov.</title>
        <authorList>
            <person name="Choi A."/>
        </authorList>
    </citation>
    <scope>NUCLEOTIDE SEQUENCE [LARGE SCALE GENOMIC DNA]</scope>
    <source>
        <strain evidence="2 3">KCTC 52518</strain>
    </source>
</reference>
<feature type="transmembrane region" description="Helical" evidence="1">
    <location>
        <begin position="291"/>
        <end position="309"/>
    </location>
</feature>
<evidence type="ECO:0000313" key="3">
    <source>
        <dbReference type="Proteomes" id="UP000298781"/>
    </source>
</evidence>
<keyword evidence="1" id="KW-0812">Transmembrane</keyword>
<evidence type="ECO:0000256" key="1">
    <source>
        <dbReference type="SAM" id="Phobius"/>
    </source>
</evidence>
<feature type="transmembrane region" description="Helical" evidence="1">
    <location>
        <begin position="245"/>
        <end position="267"/>
    </location>
</feature>
<dbReference type="PIRSF" id="PIRSF028704">
    <property type="entry name" value="UPC028704"/>
    <property type="match status" value="1"/>
</dbReference>
<sequence>MPGTSSFATWFWRGAASATAGTVARDPRIDVFRGLALLIIFVDHVAGNWLTRVTPSAMGLSDAAEYFVLLAGYSAAVAYGTVIDERGLLTGSAQVVARIWRLYTAHLGLFVFMAVAVALMAVKVGNPLYYEHVAILPFFQDPANSILAMVVLLFLPNYLDILPLYIVLLAMLPALWILARIAPVLAVLASAALYVAAWMLELALPNLSTGGVWFFNPFAWQLIFTIGLVAGHAALHGVGLSRSRLILAAAVAMVVAGFVNAAPWAWIPGLESLTLPDLWRLDPDKTNLSPWRLAHALALAYLIARFVPVDARWMRGRIGRLLDDCGRHSLPLFCLGVILSLLGTFVFFEVGRGLDMQIAVNLAGLGLLLASGRVLQWYKAAAARTPATRSAVLNEVRLH</sequence>
<dbReference type="KEGG" id="pstg:E8M01_05390"/>
<feature type="transmembrane region" description="Helical" evidence="1">
    <location>
        <begin position="356"/>
        <end position="375"/>
    </location>
</feature>
<keyword evidence="3" id="KW-1185">Reference proteome</keyword>
<feature type="transmembrane region" description="Helical" evidence="1">
    <location>
        <begin position="330"/>
        <end position="350"/>
    </location>
</feature>
<feature type="transmembrane region" description="Helical" evidence="1">
    <location>
        <begin position="185"/>
        <end position="206"/>
    </location>
</feature>
<dbReference type="OrthoDB" id="9775975at2"/>